<protein>
    <submittedName>
        <fullName evidence="3">Nucleoside-diphosphate-sugar epimerase</fullName>
    </submittedName>
</protein>
<dbReference type="PRINTS" id="PR01713">
    <property type="entry name" value="NUCEPIMERASE"/>
</dbReference>
<dbReference type="AlphaFoldDB" id="A0A285NBA2"/>
<dbReference type="OrthoDB" id="9771073at2"/>
<evidence type="ECO:0000313" key="4">
    <source>
        <dbReference type="Proteomes" id="UP000219036"/>
    </source>
</evidence>
<feature type="domain" description="NAD-dependent epimerase/dehydratase" evidence="2">
    <location>
        <begin position="17"/>
        <end position="245"/>
    </location>
</feature>
<dbReference type="Proteomes" id="UP000219036">
    <property type="component" value="Unassembled WGS sequence"/>
</dbReference>
<evidence type="ECO:0000256" key="1">
    <source>
        <dbReference type="ARBA" id="ARBA00007637"/>
    </source>
</evidence>
<accession>A0A285NBA2</accession>
<organism evidence="3 4">
    <name type="scientific">Persephonella hydrogeniphila</name>
    <dbReference type="NCBI Taxonomy" id="198703"/>
    <lineage>
        <taxon>Bacteria</taxon>
        <taxon>Pseudomonadati</taxon>
        <taxon>Aquificota</taxon>
        <taxon>Aquificia</taxon>
        <taxon>Aquificales</taxon>
        <taxon>Hydrogenothermaceae</taxon>
        <taxon>Persephonella</taxon>
    </lineage>
</organism>
<gene>
    <name evidence="3" type="ORF">SAMN06265182_0593</name>
</gene>
<dbReference type="Pfam" id="PF01370">
    <property type="entry name" value="Epimerase"/>
    <property type="match status" value="1"/>
</dbReference>
<dbReference type="SUPFAM" id="SSF51735">
    <property type="entry name" value="NAD(P)-binding Rossmann-fold domains"/>
    <property type="match status" value="1"/>
</dbReference>
<dbReference type="PANTHER" id="PTHR43000">
    <property type="entry name" value="DTDP-D-GLUCOSE 4,6-DEHYDRATASE-RELATED"/>
    <property type="match status" value="1"/>
</dbReference>
<sequence length="319" mass="37245">MAIWQSTLESMGMIKNVLLTGGTGFIGSHLIEHLLKEKINIILLKRSMSDTWRIKHLLKDIKTYNIDNVLIEEIFKENKLEAIIHLATYYKKYHGISDIENMIYSNITFPTKLLDMCLKYKVKYFINTGTFFEYNIKSLPVNENEEKKPFNLYSATKISFEDIAKFYSDQVKIITLRIFSPYGEKDNEYKLIPTLIKKAILNEEIELSEGFQKLDFIYVKDIANAYVKVLQNIEKLNTLESFNIGSGFPYSIREIVSIVEEILEKTVKVKWGKPSKDIQICYADISKVKNYIGWEPKFSLKEGLERTISYYKEVINENN</sequence>
<keyword evidence="4" id="KW-1185">Reference proteome</keyword>
<name>A0A285NBA2_9AQUI</name>
<evidence type="ECO:0000313" key="3">
    <source>
        <dbReference type="EMBL" id="SNZ06193.1"/>
    </source>
</evidence>
<dbReference type="EMBL" id="OBEI01000002">
    <property type="protein sequence ID" value="SNZ06193.1"/>
    <property type="molecule type" value="Genomic_DNA"/>
</dbReference>
<reference evidence="4" key="1">
    <citation type="submission" date="2017-09" db="EMBL/GenBank/DDBJ databases">
        <authorList>
            <person name="Varghese N."/>
            <person name="Submissions S."/>
        </authorList>
    </citation>
    <scope>NUCLEOTIDE SEQUENCE [LARGE SCALE GENOMIC DNA]</scope>
    <source>
        <strain evidence="4">DSM 15103</strain>
    </source>
</reference>
<dbReference type="InterPro" id="IPR001509">
    <property type="entry name" value="Epimerase_deHydtase"/>
</dbReference>
<proteinExistence type="inferred from homology"/>
<evidence type="ECO:0000259" key="2">
    <source>
        <dbReference type="Pfam" id="PF01370"/>
    </source>
</evidence>
<dbReference type="InterPro" id="IPR036291">
    <property type="entry name" value="NAD(P)-bd_dom_sf"/>
</dbReference>
<dbReference type="Gene3D" id="3.40.50.720">
    <property type="entry name" value="NAD(P)-binding Rossmann-like Domain"/>
    <property type="match status" value="1"/>
</dbReference>
<comment type="similarity">
    <text evidence="1">Belongs to the NAD(P)-dependent epimerase/dehydratase family.</text>
</comment>